<dbReference type="OrthoDB" id="2325820at2"/>
<reference evidence="2 3" key="1">
    <citation type="journal article" date="2015" name="Genome Announc.">
        <title>Expanding the biotechnology potential of lactobacilli through comparative genomics of 213 strains and associated genera.</title>
        <authorList>
            <person name="Sun Z."/>
            <person name="Harris H.M."/>
            <person name="McCann A."/>
            <person name="Guo C."/>
            <person name="Argimon S."/>
            <person name="Zhang W."/>
            <person name="Yang X."/>
            <person name="Jeffery I.B."/>
            <person name="Cooney J.C."/>
            <person name="Kagawa T.F."/>
            <person name="Liu W."/>
            <person name="Song Y."/>
            <person name="Salvetti E."/>
            <person name="Wrobel A."/>
            <person name="Rasinkangas P."/>
            <person name="Parkhill J."/>
            <person name="Rea M.C."/>
            <person name="O'Sullivan O."/>
            <person name="Ritari J."/>
            <person name="Douillard F.P."/>
            <person name="Paul Ross R."/>
            <person name="Yang R."/>
            <person name="Briner A.E."/>
            <person name="Felis G.E."/>
            <person name="de Vos W.M."/>
            <person name="Barrangou R."/>
            <person name="Klaenhammer T.R."/>
            <person name="Caufield P.W."/>
            <person name="Cui Y."/>
            <person name="Zhang H."/>
            <person name="O'Toole P.W."/>
        </authorList>
    </citation>
    <scope>NUCLEOTIDE SEQUENCE [LARGE SCALE GENOMIC DNA]</scope>
    <source>
        <strain evidence="2 3">DSM 16761</strain>
    </source>
</reference>
<dbReference type="AlphaFoldDB" id="A0A0R1VZ99"/>
<keyword evidence="1" id="KW-1133">Transmembrane helix</keyword>
<feature type="transmembrane region" description="Helical" evidence="1">
    <location>
        <begin position="43"/>
        <end position="67"/>
    </location>
</feature>
<accession>A0A0R1VZ99</accession>
<evidence type="ECO:0000313" key="2">
    <source>
        <dbReference type="EMBL" id="KRM07244.1"/>
    </source>
</evidence>
<gene>
    <name evidence="2" type="ORF">FC59_GL000672</name>
</gene>
<keyword evidence="1" id="KW-0472">Membrane</keyword>
<sequence>MEKFMPTIIGIVLILCGVLELYLTYRHSQNIKKLKNQPPTAPFAIWSGLIFGLFFIVGPIIAMAGGLKNMNQMASIVGGILFWIAAIFSLARAEKIRKKLKAENKPLSSSPQAVATYVIVIAAAISGLIAIF</sequence>
<comment type="caution">
    <text evidence="2">The sequence shown here is derived from an EMBL/GenBank/DDBJ whole genome shotgun (WGS) entry which is preliminary data.</text>
</comment>
<dbReference type="PATRIC" id="fig|1423767.3.peg.698"/>
<proteinExistence type="predicted"/>
<protein>
    <submittedName>
        <fullName evidence="2">Uncharacterized protein</fullName>
    </submittedName>
</protein>
<dbReference type="EMBL" id="AZFU01000001">
    <property type="protein sequence ID" value="KRM07244.1"/>
    <property type="molecule type" value="Genomic_DNA"/>
</dbReference>
<evidence type="ECO:0000313" key="3">
    <source>
        <dbReference type="Proteomes" id="UP000051307"/>
    </source>
</evidence>
<organism evidence="2 3">
    <name type="scientific">Lactobacillus kitasatonis DSM 16761 = JCM 1039</name>
    <dbReference type="NCBI Taxonomy" id="1423767"/>
    <lineage>
        <taxon>Bacteria</taxon>
        <taxon>Bacillati</taxon>
        <taxon>Bacillota</taxon>
        <taxon>Bacilli</taxon>
        <taxon>Lactobacillales</taxon>
        <taxon>Lactobacillaceae</taxon>
        <taxon>Lactobacillus</taxon>
    </lineage>
</organism>
<feature type="transmembrane region" description="Helical" evidence="1">
    <location>
        <begin position="6"/>
        <end position="23"/>
    </location>
</feature>
<keyword evidence="1" id="KW-0812">Transmembrane</keyword>
<name>A0A0R1VZ99_9LACO</name>
<dbReference type="RefSeq" id="WP_025014246.1">
    <property type="nucleotide sequence ID" value="NZ_AZFU01000001.1"/>
</dbReference>
<dbReference type="eggNOG" id="ENOG5030AHK">
    <property type="taxonomic scope" value="Bacteria"/>
</dbReference>
<feature type="transmembrane region" description="Helical" evidence="1">
    <location>
        <begin position="73"/>
        <end position="93"/>
    </location>
</feature>
<evidence type="ECO:0000256" key="1">
    <source>
        <dbReference type="SAM" id="Phobius"/>
    </source>
</evidence>
<dbReference type="Proteomes" id="UP000051307">
    <property type="component" value="Unassembled WGS sequence"/>
</dbReference>
<feature type="transmembrane region" description="Helical" evidence="1">
    <location>
        <begin position="114"/>
        <end position="131"/>
    </location>
</feature>